<gene>
    <name evidence="2" type="ORF">CGC50_07770</name>
</gene>
<feature type="transmembrane region" description="Helical" evidence="1">
    <location>
        <begin position="38"/>
        <end position="60"/>
    </location>
</feature>
<dbReference type="KEGG" id="cgh:CGC50_07770"/>
<dbReference type="EMBL" id="CP022386">
    <property type="protein sequence ID" value="ATA87063.1"/>
    <property type="molecule type" value="Genomic_DNA"/>
</dbReference>
<dbReference type="Proteomes" id="UP000217250">
    <property type="component" value="Chromosome"/>
</dbReference>
<protein>
    <submittedName>
        <fullName evidence="2">Uncharacterized protein</fullName>
    </submittedName>
</protein>
<dbReference type="GeneID" id="84808450"/>
<evidence type="ECO:0000313" key="3">
    <source>
        <dbReference type="Proteomes" id="UP000217250"/>
    </source>
</evidence>
<feature type="transmembrane region" description="Helical" evidence="1">
    <location>
        <begin position="112"/>
        <end position="135"/>
    </location>
</feature>
<accession>A0A250FPQ2</accession>
<keyword evidence="1" id="KW-0812">Transmembrane</keyword>
<keyword evidence="1" id="KW-1133">Transmembrane helix</keyword>
<feature type="transmembrane region" description="Helical" evidence="1">
    <location>
        <begin position="7"/>
        <end position="26"/>
    </location>
</feature>
<evidence type="ECO:0000313" key="2">
    <source>
        <dbReference type="EMBL" id="ATA87063.1"/>
    </source>
</evidence>
<feature type="transmembrane region" description="Helical" evidence="1">
    <location>
        <begin position="72"/>
        <end position="100"/>
    </location>
</feature>
<organism evidence="2 3">
    <name type="scientific">Capnocytophaga gingivalis</name>
    <dbReference type="NCBI Taxonomy" id="1017"/>
    <lineage>
        <taxon>Bacteria</taxon>
        <taxon>Pseudomonadati</taxon>
        <taxon>Bacteroidota</taxon>
        <taxon>Flavobacteriia</taxon>
        <taxon>Flavobacteriales</taxon>
        <taxon>Flavobacteriaceae</taxon>
        <taxon>Capnocytophaga</taxon>
    </lineage>
</organism>
<evidence type="ECO:0000256" key="1">
    <source>
        <dbReference type="SAM" id="Phobius"/>
    </source>
</evidence>
<dbReference type="RefSeq" id="WP_095910365.1">
    <property type="nucleotide sequence ID" value="NZ_CAUVLU010000008.1"/>
</dbReference>
<dbReference type="AlphaFoldDB" id="A0A250FPQ2"/>
<sequence>MKPATGCILRTIGIEIVLIFLALAIYTGGESDIGGEIFLGSLLIILPFALISFVLGYFAGERVVPFEELSPLVRFFLGVQLILTVFWASGIFSFTFAYIIFFPEGSEDVWGYFFIILLLGSIPVLIIGIIMGIVLSKMSLGNKKIQNSNLKTQNDINECKKEIK</sequence>
<reference evidence="3" key="1">
    <citation type="submission" date="2017-06" db="EMBL/GenBank/DDBJ databases">
        <title>Capnocytophaga spp. assemblies.</title>
        <authorList>
            <person name="Gulvik C.A."/>
        </authorList>
    </citation>
    <scope>NUCLEOTIDE SEQUENCE [LARGE SCALE GENOMIC DNA]</scope>
    <source>
        <strain evidence="3">H1496</strain>
    </source>
</reference>
<proteinExistence type="predicted"/>
<keyword evidence="1" id="KW-0472">Membrane</keyword>
<name>A0A250FPQ2_9FLAO</name>